<organism evidence="5 6">
    <name type="scientific">Flavobacterium algoritolerans</name>
    <dbReference type="NCBI Taxonomy" id="3041254"/>
    <lineage>
        <taxon>Bacteria</taxon>
        <taxon>Pseudomonadati</taxon>
        <taxon>Bacteroidota</taxon>
        <taxon>Flavobacteriia</taxon>
        <taxon>Flavobacteriales</taxon>
        <taxon>Flavobacteriaceae</taxon>
        <taxon>Flavobacterium</taxon>
    </lineage>
</organism>
<evidence type="ECO:0000256" key="1">
    <source>
        <dbReference type="ARBA" id="ARBA00023015"/>
    </source>
</evidence>
<dbReference type="EMBL" id="JASCRZ010000001">
    <property type="protein sequence ID" value="MDI5893310.1"/>
    <property type="molecule type" value="Genomic_DNA"/>
</dbReference>
<dbReference type="PANTHER" id="PTHR43280:SF32">
    <property type="entry name" value="TRANSCRIPTIONAL REGULATORY PROTEIN"/>
    <property type="match status" value="1"/>
</dbReference>
<comment type="caution">
    <text evidence="5">The sequence shown here is derived from an EMBL/GenBank/DDBJ whole genome shotgun (WGS) entry which is preliminary data.</text>
</comment>
<dbReference type="PRINTS" id="PR00032">
    <property type="entry name" value="HTHARAC"/>
</dbReference>
<protein>
    <submittedName>
        <fullName evidence="5">Helix-turn-helix domain-containing protein</fullName>
    </submittedName>
</protein>
<evidence type="ECO:0000313" key="6">
    <source>
        <dbReference type="Proteomes" id="UP001243403"/>
    </source>
</evidence>
<accession>A0ABT6V512</accession>
<sequence length="271" mass="32225">MEKPKIILLKASGSEEFPKDFQKKYHTHIFCQRGSTRFIFNNRTFDCKQGEFIFWLADNAISELNFSKNFKATILFVDKQLLSDNYPNLNTATDAILHHRVNPILHPDKINKERILKNFQSLYSKSLETNNRFYNEILKLQMQLFILEMWDIFMDQLERRNRTLQSGTLYERFVHLLDLHCMKNREVQFYSDQLHITAKYLNQICKANTGITASQWIQRYTKDRIVLLLENKKLNISEISDEMGFSSHSFFTRYVKKVLGVSPSEYRNLVK</sequence>
<dbReference type="InterPro" id="IPR009057">
    <property type="entry name" value="Homeodomain-like_sf"/>
</dbReference>
<proteinExistence type="predicted"/>
<dbReference type="InterPro" id="IPR018060">
    <property type="entry name" value="HTH_AraC"/>
</dbReference>
<gene>
    <name evidence="5" type="ORF">QLS65_00250</name>
</gene>
<dbReference type="Gene3D" id="1.10.10.60">
    <property type="entry name" value="Homeodomain-like"/>
    <property type="match status" value="1"/>
</dbReference>
<evidence type="ECO:0000256" key="2">
    <source>
        <dbReference type="ARBA" id="ARBA00023125"/>
    </source>
</evidence>
<dbReference type="SUPFAM" id="SSF46689">
    <property type="entry name" value="Homeodomain-like"/>
    <property type="match status" value="1"/>
</dbReference>
<dbReference type="PROSITE" id="PS01124">
    <property type="entry name" value="HTH_ARAC_FAMILY_2"/>
    <property type="match status" value="1"/>
</dbReference>
<evidence type="ECO:0000259" key="4">
    <source>
        <dbReference type="PROSITE" id="PS01124"/>
    </source>
</evidence>
<dbReference type="Proteomes" id="UP001243403">
    <property type="component" value="Unassembled WGS sequence"/>
</dbReference>
<reference evidence="5 6" key="1">
    <citation type="submission" date="2023-04" db="EMBL/GenBank/DDBJ databases">
        <title>Two novel species of Flavobacterium.</title>
        <authorList>
            <person name="Liu Q."/>
            <person name="Xin Y.-H."/>
        </authorList>
    </citation>
    <scope>NUCLEOTIDE SEQUENCE [LARGE SCALE GENOMIC DNA]</scope>
    <source>
        <strain evidence="5 6">LB1P51</strain>
    </source>
</reference>
<evidence type="ECO:0000313" key="5">
    <source>
        <dbReference type="EMBL" id="MDI5893310.1"/>
    </source>
</evidence>
<dbReference type="PANTHER" id="PTHR43280">
    <property type="entry name" value="ARAC-FAMILY TRANSCRIPTIONAL REGULATOR"/>
    <property type="match status" value="1"/>
</dbReference>
<keyword evidence="6" id="KW-1185">Reference proteome</keyword>
<dbReference type="InterPro" id="IPR020449">
    <property type="entry name" value="Tscrpt_reg_AraC-type_HTH"/>
</dbReference>
<evidence type="ECO:0000256" key="3">
    <source>
        <dbReference type="ARBA" id="ARBA00023163"/>
    </source>
</evidence>
<keyword evidence="1" id="KW-0805">Transcription regulation</keyword>
<dbReference type="RefSeq" id="WP_233550029.1">
    <property type="nucleotide sequence ID" value="NZ_JASCRZ010000001.1"/>
</dbReference>
<dbReference type="Pfam" id="PF12833">
    <property type="entry name" value="HTH_18"/>
    <property type="match status" value="1"/>
</dbReference>
<keyword evidence="2" id="KW-0238">DNA-binding</keyword>
<dbReference type="SMART" id="SM00342">
    <property type="entry name" value="HTH_ARAC"/>
    <property type="match status" value="1"/>
</dbReference>
<name>A0ABT6V512_9FLAO</name>
<keyword evidence="3" id="KW-0804">Transcription</keyword>
<feature type="domain" description="HTH araC/xylS-type" evidence="4">
    <location>
        <begin position="171"/>
        <end position="269"/>
    </location>
</feature>